<dbReference type="InterPro" id="IPR037119">
    <property type="entry name" value="Haem_oxidase_HugZ-like_sf"/>
</dbReference>
<dbReference type="Gene3D" id="3.20.180.10">
    <property type="entry name" value="PNP-oxidase-like"/>
    <property type="match status" value="1"/>
</dbReference>
<dbReference type="Proteomes" id="UP000008366">
    <property type="component" value="Unassembled WGS sequence"/>
</dbReference>
<proteinExistence type="predicted"/>
<reference evidence="1 2" key="1">
    <citation type="submission" date="2012-08" db="EMBL/GenBank/DDBJ databases">
        <title>Whole genome shotgun sequence of Kineosphaera limosa NBRC 100340.</title>
        <authorList>
            <person name="Yoshida I."/>
            <person name="Isaki S."/>
            <person name="Hosoyama A."/>
            <person name="Tsuchikane K."/>
            <person name="Katsumata H."/>
            <person name="Ando Y."/>
            <person name="Ohji S."/>
            <person name="Hamada M."/>
            <person name="Tamura T."/>
            <person name="Yamazoe A."/>
            <person name="Yamazaki S."/>
            <person name="Fujita N."/>
        </authorList>
    </citation>
    <scope>NUCLEOTIDE SEQUENCE [LARGE SCALE GENOMIC DNA]</scope>
    <source>
        <strain evidence="1 2">NBRC 100340</strain>
    </source>
</reference>
<name>K6WS82_9MICO</name>
<comment type="caution">
    <text evidence="1">The sequence shown here is derived from an EMBL/GenBank/DDBJ whole genome shotgun (WGS) entry which is preliminary data.</text>
</comment>
<dbReference type="RefSeq" id="WP_006591484.1">
    <property type="nucleotide sequence ID" value="NZ_BAHD01000015.1"/>
</dbReference>
<dbReference type="SUPFAM" id="SSF50475">
    <property type="entry name" value="FMN-binding split barrel"/>
    <property type="match status" value="1"/>
</dbReference>
<evidence type="ECO:0008006" key="3">
    <source>
        <dbReference type="Google" id="ProtNLM"/>
    </source>
</evidence>
<evidence type="ECO:0000313" key="2">
    <source>
        <dbReference type="Proteomes" id="UP000008366"/>
    </source>
</evidence>
<evidence type="ECO:0000313" key="1">
    <source>
        <dbReference type="EMBL" id="GAB94952.1"/>
    </source>
</evidence>
<dbReference type="STRING" id="1184609.KILIM_015_00120"/>
<dbReference type="AlphaFoldDB" id="K6WS82"/>
<organism evidence="1 2">
    <name type="scientific">Kineosphaera limosa NBRC 100340</name>
    <dbReference type="NCBI Taxonomy" id="1184609"/>
    <lineage>
        <taxon>Bacteria</taxon>
        <taxon>Bacillati</taxon>
        <taxon>Actinomycetota</taxon>
        <taxon>Actinomycetes</taxon>
        <taxon>Micrococcales</taxon>
        <taxon>Dermatophilaceae</taxon>
        <taxon>Kineosphaera</taxon>
    </lineage>
</organism>
<keyword evidence="2" id="KW-1185">Reference proteome</keyword>
<gene>
    <name evidence="1" type="ORF">KILIM_015_00120</name>
</gene>
<protein>
    <recommendedName>
        <fullName evidence="3">DUF2470 domain-containing protein</fullName>
    </recommendedName>
</protein>
<sequence length="247" mass="26645">MNVPPSHRLAANARRARTILATSSPVEIGVLGDMRTVGKHLVDTDGSVICRPDMMVGDCQRYLEAGSPSPLLDLVAVDVCPVPQPDRQRGSVQLRGRVHLDARGLAEPWASFLGMPGGGPFARFVPESVMLRSYVPPGTYPSTPVAVEDFAVANPDFLAGWESEWIAHLDAHHCDQVELVVATRFRLGAQARVRALRAHERGLDVRVYQAGGVSDLQVPFPAQVQCGCRAVRAFNEVLVAAGAEPVQ</sequence>
<dbReference type="OrthoDB" id="3821751at2"/>
<dbReference type="EMBL" id="BAHD01000015">
    <property type="protein sequence ID" value="GAB94952.1"/>
    <property type="molecule type" value="Genomic_DNA"/>
</dbReference>
<accession>K6WS82</accession>